<organism evidence="5 6">
    <name type="scientific">Thiomicrorhabdus heinhorstiae</name>
    <dbReference type="NCBI Taxonomy" id="2748010"/>
    <lineage>
        <taxon>Bacteria</taxon>
        <taxon>Pseudomonadati</taxon>
        <taxon>Pseudomonadota</taxon>
        <taxon>Gammaproteobacteria</taxon>
        <taxon>Thiotrichales</taxon>
        <taxon>Piscirickettsiaceae</taxon>
        <taxon>Thiomicrorhabdus</taxon>
    </lineage>
</organism>
<dbReference type="EMBL" id="JACBGI020000017">
    <property type="protein sequence ID" value="MBF6058421.1"/>
    <property type="molecule type" value="Genomic_DNA"/>
</dbReference>
<dbReference type="NCBIfam" id="TIGR00462">
    <property type="entry name" value="genX"/>
    <property type="match status" value="1"/>
</dbReference>
<reference evidence="5 6" key="1">
    <citation type="submission" date="2020-11" db="EMBL/GenBank/DDBJ databases">
        <title>Sulfur oxidizing isolate from Hospital Hole Sinkhole.</title>
        <authorList>
            <person name="Scott K.M."/>
        </authorList>
    </citation>
    <scope>NUCLEOTIDE SEQUENCE [LARGE SCALE GENOMIC DNA]</scope>
    <source>
        <strain evidence="5 6">HH1</strain>
    </source>
</reference>
<dbReference type="InterPro" id="IPR006195">
    <property type="entry name" value="aa-tRNA-synth_II"/>
</dbReference>
<dbReference type="Gene3D" id="3.30.930.10">
    <property type="entry name" value="Bira Bifunctional Protein, Domain 2"/>
    <property type="match status" value="1"/>
</dbReference>
<keyword evidence="6" id="KW-1185">Reference proteome</keyword>
<evidence type="ECO:0000256" key="3">
    <source>
        <dbReference type="ARBA" id="ARBA00022840"/>
    </source>
</evidence>
<dbReference type="PROSITE" id="PS50862">
    <property type="entry name" value="AA_TRNA_LIGASE_II"/>
    <property type="match status" value="1"/>
</dbReference>
<keyword evidence="1" id="KW-0436">Ligase</keyword>
<dbReference type="InterPro" id="IPR004525">
    <property type="entry name" value="EpmA"/>
</dbReference>
<dbReference type="InterPro" id="IPR045864">
    <property type="entry name" value="aa-tRNA-synth_II/BPL/LPL"/>
</dbReference>
<dbReference type="InterPro" id="IPR004364">
    <property type="entry name" value="Aa-tRNA-synt_II"/>
</dbReference>
<comment type="caution">
    <text evidence="5">The sequence shown here is derived from an EMBL/GenBank/DDBJ whole genome shotgun (WGS) entry which is preliminary data.</text>
</comment>
<dbReference type="PANTHER" id="PTHR42918:SF6">
    <property type="entry name" value="ELONGATION FACTOR P--(R)-BETA-LYSINE LIGASE"/>
    <property type="match status" value="1"/>
</dbReference>
<keyword evidence="3" id="KW-0067">ATP-binding</keyword>
<evidence type="ECO:0000259" key="4">
    <source>
        <dbReference type="PROSITE" id="PS50862"/>
    </source>
</evidence>
<dbReference type="Pfam" id="PF00152">
    <property type="entry name" value="tRNA-synt_2"/>
    <property type="match status" value="1"/>
</dbReference>
<evidence type="ECO:0000256" key="2">
    <source>
        <dbReference type="ARBA" id="ARBA00022741"/>
    </source>
</evidence>
<protein>
    <submittedName>
        <fullName evidence="5">EF-P lysine aminoacylase GenX</fullName>
    </submittedName>
</protein>
<feature type="domain" description="Aminoacyl-transfer RNA synthetases class-II family profile" evidence="4">
    <location>
        <begin position="18"/>
        <end position="310"/>
    </location>
</feature>
<dbReference type="Proteomes" id="UP001193680">
    <property type="component" value="Unassembled WGS sequence"/>
</dbReference>
<proteinExistence type="predicted"/>
<accession>A0ABS0BX91</accession>
<dbReference type="PANTHER" id="PTHR42918">
    <property type="entry name" value="LYSYL-TRNA SYNTHETASE"/>
    <property type="match status" value="1"/>
</dbReference>
<name>A0ABS0BX91_9GAMM</name>
<gene>
    <name evidence="5" type="primary">genX</name>
    <name evidence="5" type="ORF">H8792_008715</name>
</gene>
<evidence type="ECO:0000313" key="5">
    <source>
        <dbReference type="EMBL" id="MBF6058421.1"/>
    </source>
</evidence>
<evidence type="ECO:0000256" key="1">
    <source>
        <dbReference type="ARBA" id="ARBA00022598"/>
    </source>
</evidence>
<dbReference type="SUPFAM" id="SSF55681">
    <property type="entry name" value="Class II aaRS and biotin synthetases"/>
    <property type="match status" value="1"/>
</dbReference>
<keyword evidence="2" id="KW-0547">Nucleotide-binding</keyword>
<sequence>MSRVRNNSLDRRSQLQKRSQLLQSLRAFFYERDVLEVDTPMLSAGATPDLHLRSLSSRVQIPGIKEAQTLYWHTSPEYPMKRLLCEGSGDIFYLGKVFRDGDLSPRHQVEFTMLEWYRLGFTLQQLIDEVCELINSILPTPRKIQQLSYRQAFAELAGIEDIFQADAQSCIECLQRYGVPEIVGVDADDKPLWEQLVLTEVIEPQLGQGVISVLCDFPARDAALARINPQDAKFAERFEVFVDAMELANGYRELTDARLYRQRFEANLLQRSQFGLSPVPLDEKLLQALEKYSLPDCSGVALGVDRLLMLQQGFTDIEQGLSFGLHDA</sequence>
<dbReference type="NCBIfam" id="NF006828">
    <property type="entry name" value="PRK09350.1"/>
    <property type="match status" value="1"/>
</dbReference>
<dbReference type="RefSeq" id="WP_185978562.1">
    <property type="nucleotide sequence ID" value="NZ_JACBGI020000017.1"/>
</dbReference>
<evidence type="ECO:0000313" key="6">
    <source>
        <dbReference type="Proteomes" id="UP001193680"/>
    </source>
</evidence>